<protein>
    <submittedName>
        <fullName evidence="1">Uncharacterized protein</fullName>
    </submittedName>
</protein>
<reference evidence="1" key="2">
    <citation type="submission" date="2020-09" db="EMBL/GenBank/DDBJ databases">
        <authorList>
            <person name="Sun Q."/>
            <person name="Zhou Y."/>
        </authorList>
    </citation>
    <scope>NUCLEOTIDE SEQUENCE</scope>
    <source>
        <strain evidence="1">CGMCC 1.15095</strain>
    </source>
</reference>
<dbReference type="AlphaFoldDB" id="A0A916TUX3"/>
<organism evidence="1 2">
    <name type="scientific">Novosphingobium endophyticum</name>
    <dbReference type="NCBI Taxonomy" id="1955250"/>
    <lineage>
        <taxon>Bacteria</taxon>
        <taxon>Pseudomonadati</taxon>
        <taxon>Pseudomonadota</taxon>
        <taxon>Alphaproteobacteria</taxon>
        <taxon>Sphingomonadales</taxon>
        <taxon>Sphingomonadaceae</taxon>
        <taxon>Novosphingobium</taxon>
    </lineage>
</organism>
<accession>A0A916TUX3</accession>
<evidence type="ECO:0000313" key="1">
    <source>
        <dbReference type="EMBL" id="GGC12651.1"/>
    </source>
</evidence>
<reference evidence="1" key="1">
    <citation type="journal article" date="2014" name="Int. J. Syst. Evol. Microbiol.">
        <title>Complete genome sequence of Corynebacterium casei LMG S-19264T (=DSM 44701T), isolated from a smear-ripened cheese.</title>
        <authorList>
            <consortium name="US DOE Joint Genome Institute (JGI-PGF)"/>
            <person name="Walter F."/>
            <person name="Albersmeier A."/>
            <person name="Kalinowski J."/>
            <person name="Ruckert C."/>
        </authorList>
    </citation>
    <scope>NUCLEOTIDE SEQUENCE</scope>
    <source>
        <strain evidence="1">CGMCC 1.15095</strain>
    </source>
</reference>
<dbReference type="Proteomes" id="UP000608154">
    <property type="component" value="Unassembled WGS sequence"/>
</dbReference>
<evidence type="ECO:0000313" key="2">
    <source>
        <dbReference type="Proteomes" id="UP000608154"/>
    </source>
</evidence>
<dbReference type="RefSeq" id="WP_188772792.1">
    <property type="nucleotide sequence ID" value="NZ_BMHK01000034.1"/>
</dbReference>
<name>A0A916TUX3_9SPHN</name>
<dbReference type="EMBL" id="BMHK01000034">
    <property type="protein sequence ID" value="GGC12651.1"/>
    <property type="molecule type" value="Genomic_DNA"/>
</dbReference>
<comment type="caution">
    <text evidence="1">The sequence shown here is derived from an EMBL/GenBank/DDBJ whole genome shotgun (WGS) entry which is preliminary data.</text>
</comment>
<keyword evidence="2" id="KW-1185">Reference proteome</keyword>
<sequence length="209" mass="22585">MNTATGQLGFDTLLQAAETDNRVRRIERETAHLPGTMAEALPYYRLLLRQHHAAMLAANVDETMRLREEARRLALKLNGGEPGILAGPEAPGCVLERESAAKPGSVPRWGQTGAFIIELGSMQVAIDLNGIFGIGSSVGFWPGFAAHAVELDKPFLSSTGYRSFLGIHADPQAELSPDEFAAKVVGGYVARELGGKLVTIDQRYRERAA</sequence>
<gene>
    <name evidence="1" type="ORF">GCM10011494_34360</name>
</gene>
<proteinExistence type="predicted"/>